<evidence type="ECO:0000313" key="2">
    <source>
        <dbReference type="Proteomes" id="UP000017246"/>
    </source>
</evidence>
<name>A0A0S4MI21_ECHMU</name>
<accession>A0A0S4MI21</accession>
<organism evidence="1 2">
    <name type="scientific">Echinococcus multilocularis</name>
    <name type="common">Fox tapeworm</name>
    <dbReference type="NCBI Taxonomy" id="6211"/>
    <lineage>
        <taxon>Eukaryota</taxon>
        <taxon>Metazoa</taxon>
        <taxon>Spiralia</taxon>
        <taxon>Lophotrochozoa</taxon>
        <taxon>Platyhelminthes</taxon>
        <taxon>Cestoda</taxon>
        <taxon>Eucestoda</taxon>
        <taxon>Cyclophyllidea</taxon>
        <taxon>Taeniidae</taxon>
        <taxon>Echinococcus</taxon>
    </lineage>
</organism>
<dbReference type="AlphaFoldDB" id="A0A0S4MI21"/>
<protein>
    <submittedName>
        <fullName evidence="1">Protein gm</fullName>
    </submittedName>
</protein>
<dbReference type="Proteomes" id="UP000017246">
    <property type="component" value="Unassembled WGS sequence"/>
</dbReference>
<reference evidence="1" key="1">
    <citation type="journal article" date="2013" name="Nature">
        <title>The genomes of four tapeworm species reveal adaptations to parasitism.</title>
        <authorList>
            <person name="Tsai I.J."/>
            <person name="Zarowiecki M."/>
            <person name="Holroyd N."/>
            <person name="Garciarrubio A."/>
            <person name="Sanchez-Flores A."/>
            <person name="Brooks K.L."/>
            <person name="Tracey A."/>
            <person name="Bobes R.J."/>
            <person name="Fragoso G."/>
            <person name="Sciutto E."/>
            <person name="Aslett M."/>
            <person name="Beasley H."/>
            <person name="Bennett H.M."/>
            <person name="Cai J."/>
            <person name="Camicia F."/>
            <person name="Clark R."/>
            <person name="Cucher M."/>
            <person name="De Silva N."/>
            <person name="Day T.A."/>
            <person name="Deplazes P."/>
            <person name="Estrada K."/>
            <person name="Fernandez C."/>
            <person name="Holland P.W."/>
            <person name="Hou J."/>
            <person name="Hu S."/>
            <person name="Huckvale T."/>
            <person name="Hung S.S."/>
            <person name="Kamenetzky L."/>
            <person name="Keane J.A."/>
            <person name="Kiss F."/>
            <person name="Koziol U."/>
            <person name="Lambert O."/>
            <person name="Liu K."/>
            <person name="Luo X."/>
            <person name="Luo Y."/>
            <person name="Macchiaroli N."/>
            <person name="Nichol S."/>
            <person name="Paps J."/>
            <person name="Parkinson J."/>
            <person name="Pouchkina-Stantcheva N."/>
            <person name="Riddiford N."/>
            <person name="Rosenzvit M."/>
            <person name="Salinas G."/>
            <person name="Wasmuth J.D."/>
            <person name="Zamanian M."/>
            <person name="Zheng Y."/>
            <person name="Cai X."/>
            <person name="Soberon X."/>
            <person name="Olson P.D."/>
            <person name="Laclette J.P."/>
            <person name="Brehm K."/>
            <person name="Berriman M."/>
            <person name="Garciarrubio A."/>
            <person name="Bobes R.J."/>
            <person name="Fragoso G."/>
            <person name="Sanchez-Flores A."/>
            <person name="Estrada K."/>
            <person name="Cevallos M.A."/>
            <person name="Morett E."/>
            <person name="Gonzalez V."/>
            <person name="Portillo T."/>
            <person name="Ochoa-Leyva A."/>
            <person name="Jose M.V."/>
            <person name="Sciutto E."/>
            <person name="Landa A."/>
            <person name="Jimenez L."/>
            <person name="Valdes V."/>
            <person name="Carrero J.C."/>
            <person name="Larralde C."/>
            <person name="Morales-Montor J."/>
            <person name="Limon-Lason J."/>
            <person name="Soberon X."/>
            <person name="Laclette J.P."/>
        </authorList>
    </citation>
    <scope>NUCLEOTIDE SEQUENCE [LARGE SCALE GENOMIC DNA]</scope>
</reference>
<proteinExistence type="predicted"/>
<evidence type="ECO:0000313" key="1">
    <source>
        <dbReference type="EMBL" id="CUT98493.1"/>
    </source>
</evidence>
<sequence>MSLFCFQTSTGSGLREDSGGRLCRCWRHVVRSLTHFWPVPHWETKIATIWLVLDLMLKRQESGSTRDLASSQIFSCCFPGPVPCALTEPDVSKERPDSRHSVPLPCSHPQCHLLVLVPVAAEIPPGFLWAPGPGHRETAAGLCKDPCAHCRGKCPEALAKEAEEEDCQIDCPAGRRGDCAFPGMERPSWVSSPHSACLQAAPLSQMTAHPFLCPDPGLLGASTAELSMQDTLVVQEKRSLVLEADAKPKEDAEILDPMAAGSPVLPEAGTVQPLALASEDTQALVD</sequence>
<reference evidence="1" key="2">
    <citation type="submission" date="2015-11" db="EMBL/GenBank/DDBJ databases">
        <authorList>
            <person name="Zhang Y."/>
            <person name="Guo Z."/>
        </authorList>
    </citation>
    <scope>NUCLEOTIDE SEQUENCE</scope>
</reference>
<dbReference type="EMBL" id="LN902399">
    <property type="protein sequence ID" value="CUT98493.1"/>
    <property type="molecule type" value="Genomic_DNA"/>
</dbReference>
<keyword evidence="2" id="KW-1185">Reference proteome</keyword>